<dbReference type="CDD" id="cd00761">
    <property type="entry name" value="Glyco_tranf_GTA_type"/>
    <property type="match status" value="1"/>
</dbReference>
<sequence>MKNKLGIFIITYNRANLLAQTLDFLASSLLKSYHITVLDNASTDDTALVVSNKKNILPNLEIVTNHVNVGPNANFMRAFDYGKFEYTWVICDDDVFDLNHFDDVLKVIEEGKVDLIHVGAHKQDIWSYGGYYKNPSESLAMGYAYFKFASFMPCNIFKTDLFVKKYLIPGYNNIGNAYPHMPFAFGIYSNNVPFYIAQHQIVFAQEGQHYSVSAWFIWWMKTCELLIEPSKVRLAYLNQWKDNGIANDEPGLKSLVYAKSIIPNSQYIENFINTYFDFKDRKKILKYEISDLNFKNKVIHIFYKIKESIYKSKYLFK</sequence>
<reference evidence="2 3" key="1">
    <citation type="submission" date="2020-04" db="EMBL/GenBank/DDBJ databases">
        <title>Hymenobacter polaris sp. nov., isolated from Arctic soil.</title>
        <authorList>
            <person name="Dahal R.H."/>
        </authorList>
    </citation>
    <scope>NUCLEOTIDE SEQUENCE [LARGE SCALE GENOMIC DNA]</scope>
    <source>
        <strain evidence="2 3">RP-2-7</strain>
    </source>
</reference>
<feature type="domain" description="Glycosyltransferase 2-like" evidence="1">
    <location>
        <begin position="7"/>
        <end position="120"/>
    </location>
</feature>
<protein>
    <submittedName>
        <fullName evidence="2">Glycosyltransferase family 2 protein</fullName>
    </submittedName>
</protein>
<evidence type="ECO:0000313" key="2">
    <source>
        <dbReference type="EMBL" id="NML68058.1"/>
    </source>
</evidence>
<evidence type="ECO:0000259" key="1">
    <source>
        <dbReference type="Pfam" id="PF00535"/>
    </source>
</evidence>
<dbReference type="SUPFAM" id="SSF53448">
    <property type="entry name" value="Nucleotide-diphospho-sugar transferases"/>
    <property type="match status" value="1"/>
</dbReference>
<dbReference type="InterPro" id="IPR029044">
    <property type="entry name" value="Nucleotide-diphossugar_trans"/>
</dbReference>
<gene>
    <name evidence="2" type="ORF">HHL22_22905</name>
</gene>
<dbReference type="Proteomes" id="UP000559626">
    <property type="component" value="Unassembled WGS sequence"/>
</dbReference>
<dbReference type="Gene3D" id="3.90.550.10">
    <property type="entry name" value="Spore Coat Polysaccharide Biosynthesis Protein SpsA, Chain A"/>
    <property type="match status" value="1"/>
</dbReference>
<name>A0A7Y0AIN7_9BACT</name>
<comment type="caution">
    <text evidence="2">The sequence shown here is derived from an EMBL/GenBank/DDBJ whole genome shotgun (WGS) entry which is preliminary data.</text>
</comment>
<dbReference type="GO" id="GO:0016740">
    <property type="term" value="F:transferase activity"/>
    <property type="evidence" value="ECO:0007669"/>
    <property type="project" value="UniProtKB-KW"/>
</dbReference>
<dbReference type="InterPro" id="IPR001173">
    <property type="entry name" value="Glyco_trans_2-like"/>
</dbReference>
<dbReference type="RefSeq" id="WP_169533763.1">
    <property type="nucleotide sequence ID" value="NZ_JABBGH010000005.1"/>
</dbReference>
<keyword evidence="3" id="KW-1185">Reference proteome</keyword>
<proteinExistence type="predicted"/>
<evidence type="ECO:0000313" key="3">
    <source>
        <dbReference type="Proteomes" id="UP000559626"/>
    </source>
</evidence>
<dbReference type="EMBL" id="JABBGH010000005">
    <property type="protein sequence ID" value="NML68058.1"/>
    <property type="molecule type" value="Genomic_DNA"/>
</dbReference>
<organism evidence="2 3">
    <name type="scientific">Hymenobacter polaris</name>
    <dbReference type="NCBI Taxonomy" id="2682546"/>
    <lineage>
        <taxon>Bacteria</taxon>
        <taxon>Pseudomonadati</taxon>
        <taxon>Bacteroidota</taxon>
        <taxon>Cytophagia</taxon>
        <taxon>Cytophagales</taxon>
        <taxon>Hymenobacteraceae</taxon>
        <taxon>Hymenobacter</taxon>
    </lineage>
</organism>
<accession>A0A7Y0AIN7</accession>
<dbReference type="AlphaFoldDB" id="A0A7Y0AIN7"/>
<dbReference type="Pfam" id="PF00535">
    <property type="entry name" value="Glycos_transf_2"/>
    <property type="match status" value="1"/>
</dbReference>
<keyword evidence="2" id="KW-0808">Transferase</keyword>